<dbReference type="Proteomes" id="UP000220397">
    <property type="component" value="Unassembled WGS sequence"/>
</dbReference>
<accession>A0A9X6Z3Z6</accession>
<evidence type="ECO:0000313" key="2">
    <source>
        <dbReference type="Proteomes" id="UP000220397"/>
    </source>
</evidence>
<dbReference type="EMBL" id="NTUS01000058">
    <property type="protein sequence ID" value="PFB02263.1"/>
    <property type="molecule type" value="Genomic_DNA"/>
</dbReference>
<evidence type="ECO:0000313" key="1">
    <source>
        <dbReference type="EMBL" id="PFB02263.1"/>
    </source>
</evidence>
<comment type="caution">
    <text evidence="1">The sequence shown here is derived from an EMBL/GenBank/DDBJ whole genome shotgun (WGS) entry which is preliminary data.</text>
</comment>
<name>A0A9X6Z3Z6_BACTU</name>
<organism evidence="1 2">
    <name type="scientific">Bacillus thuringiensis</name>
    <dbReference type="NCBI Taxonomy" id="1428"/>
    <lineage>
        <taxon>Bacteria</taxon>
        <taxon>Bacillati</taxon>
        <taxon>Bacillota</taxon>
        <taxon>Bacilli</taxon>
        <taxon>Bacillales</taxon>
        <taxon>Bacillaceae</taxon>
        <taxon>Bacillus</taxon>
        <taxon>Bacillus cereus group</taxon>
    </lineage>
</organism>
<proteinExistence type="predicted"/>
<reference evidence="1 2" key="1">
    <citation type="submission" date="2017-09" db="EMBL/GenBank/DDBJ databases">
        <title>Large-scale bioinformatics analysis of Bacillus genomes uncovers conserved roles of natural products in bacterial physiology.</title>
        <authorList>
            <consortium name="Agbiome Team Llc"/>
            <person name="Bleich R.M."/>
            <person name="Kirk G.J."/>
            <person name="Santa Maria K.C."/>
            <person name="Allen S.E."/>
            <person name="Farag S."/>
            <person name="Shank E.A."/>
            <person name="Bowers A."/>
        </authorList>
    </citation>
    <scope>NUCLEOTIDE SEQUENCE [LARGE SCALE GENOMIC DNA]</scope>
    <source>
        <strain evidence="1 2">AFS015413</strain>
    </source>
</reference>
<protein>
    <submittedName>
        <fullName evidence="1">Uncharacterized protein</fullName>
    </submittedName>
</protein>
<dbReference type="RefSeq" id="WP_098369088.1">
    <property type="nucleotide sequence ID" value="NZ_JARSYC010000047.1"/>
</dbReference>
<dbReference type="AlphaFoldDB" id="A0A9X6Z3Z6"/>
<sequence>MTYTIQTDNGHIQLQVTGELTGEVYKPFFDSMVDNIEEVCKRRVEGDIHVSMRVYKGTKRVINRGYGQGNKRKEWMKEKLKGE</sequence>
<gene>
    <name evidence="1" type="ORF">CN398_17570</name>
</gene>